<feature type="signal peptide" evidence="2">
    <location>
        <begin position="1"/>
        <end position="24"/>
    </location>
</feature>
<evidence type="ECO:0000313" key="5">
    <source>
        <dbReference type="EMBL" id="AGX02313.1"/>
    </source>
</evidence>
<protein>
    <recommendedName>
        <fullName evidence="7">Lipoprotein YerB</fullName>
    </recommendedName>
</protein>
<feature type="domain" description="DUF3048" evidence="4">
    <location>
        <begin position="230"/>
        <end position="339"/>
    </location>
</feature>
<sequence>MKKIKKWMMLSAAVLMLISGCSKSNDEAEPGKGNNQAPVEQPSKEDEGQETVAESPYAFPLTGIGTEKEAAGRAVAVMINNHPAARPQSGLPEADIVYELLAEGDVTRFLAIYQSEQPEKIGPVRSARDYYIELAKAYDGLYVCHGNSPDAKELMDNGYIDHLNGLYYDGTLFQRAGFRKAPHNSYTSYENILKGAAEKDYEMEEAPGPLSFMTAEEAGQLTGEEAESATVSYLSNETFSSTYEYDRNLDKYKRYSNGELTADYDSGAPVLIDNIFIIEASHKIVDSAGRRKINLTSGGRGYLLQKGLLREVEWKNEKGRLLPYIDGKEAPLVRGKTWINVVPSDPGLGQAVSLNESN</sequence>
<dbReference type="PATRIC" id="fig|1367477.3.peg.289"/>
<dbReference type="STRING" id="1367477.N288_01730"/>
<dbReference type="Pfam" id="PF17479">
    <property type="entry name" value="DUF3048_C"/>
    <property type="match status" value="1"/>
</dbReference>
<dbReference type="InterPro" id="IPR021416">
    <property type="entry name" value="DUF3048_N"/>
</dbReference>
<feature type="region of interest" description="Disordered" evidence="1">
    <location>
        <begin position="24"/>
        <end position="52"/>
    </location>
</feature>
<evidence type="ECO:0008006" key="7">
    <source>
        <dbReference type="Google" id="ProtNLM"/>
    </source>
</evidence>
<evidence type="ECO:0000259" key="4">
    <source>
        <dbReference type="Pfam" id="PF17479"/>
    </source>
</evidence>
<dbReference type="Gene3D" id="3.50.90.10">
    <property type="entry name" value="YerB-like"/>
    <property type="match status" value="1"/>
</dbReference>
<evidence type="ECO:0000259" key="3">
    <source>
        <dbReference type="Pfam" id="PF11258"/>
    </source>
</evidence>
<gene>
    <name evidence="5" type="ORF">N288_01730</name>
</gene>
<feature type="domain" description="DUF3048" evidence="3">
    <location>
        <begin position="61"/>
        <end position="201"/>
    </location>
</feature>
<dbReference type="InterPro" id="IPR023158">
    <property type="entry name" value="YerB-like_sf"/>
</dbReference>
<proteinExistence type="predicted"/>
<evidence type="ECO:0000256" key="1">
    <source>
        <dbReference type="SAM" id="MobiDB-lite"/>
    </source>
</evidence>
<accession>U5L4Y9</accession>
<keyword evidence="2" id="KW-0732">Signal</keyword>
<name>U5L4Y9_9BACI</name>
<reference evidence="5 6" key="1">
    <citation type="submission" date="2013-07" db="EMBL/GenBank/DDBJ databases">
        <title>Complete genome sequence of Bacillus infantis NRRL B-14911 that has potential to induce cardiac disease by antigenic mimicry.</title>
        <authorList>
            <person name="Massilamany C."/>
            <person name="Smith T.P.L."/>
            <person name="Loy J.D."/>
            <person name="Barletta R."/>
            <person name="Reddy J."/>
        </authorList>
    </citation>
    <scope>NUCLEOTIDE SEQUENCE [LARGE SCALE GENOMIC DNA]</scope>
    <source>
        <strain evidence="5 6">NRRL B-14911</strain>
    </source>
</reference>
<dbReference type="InterPro" id="IPR035328">
    <property type="entry name" value="DUF3048_C"/>
</dbReference>
<evidence type="ECO:0000313" key="6">
    <source>
        <dbReference type="Proteomes" id="UP000017805"/>
    </source>
</evidence>
<feature type="chain" id="PRO_5038725792" description="Lipoprotein YerB" evidence="2">
    <location>
        <begin position="25"/>
        <end position="358"/>
    </location>
</feature>
<dbReference type="AlphaFoldDB" id="U5L4Y9"/>
<dbReference type="SUPFAM" id="SSF159774">
    <property type="entry name" value="YerB-like"/>
    <property type="match status" value="1"/>
</dbReference>
<keyword evidence="6" id="KW-1185">Reference proteome</keyword>
<dbReference type="EMBL" id="CP006643">
    <property type="protein sequence ID" value="AGX02313.1"/>
    <property type="molecule type" value="Genomic_DNA"/>
</dbReference>
<organism evidence="5 6">
    <name type="scientific">Bacillus infantis NRRL B-14911</name>
    <dbReference type="NCBI Taxonomy" id="1367477"/>
    <lineage>
        <taxon>Bacteria</taxon>
        <taxon>Bacillati</taxon>
        <taxon>Bacillota</taxon>
        <taxon>Bacilli</taxon>
        <taxon>Bacillales</taxon>
        <taxon>Bacillaceae</taxon>
        <taxon>Bacillus</taxon>
    </lineage>
</organism>
<dbReference type="Pfam" id="PF11258">
    <property type="entry name" value="DUF3048"/>
    <property type="match status" value="1"/>
</dbReference>
<evidence type="ECO:0000256" key="2">
    <source>
        <dbReference type="SAM" id="SignalP"/>
    </source>
</evidence>
<dbReference type="HOGENOM" id="CLU_045984_0_0_9"/>
<dbReference type="KEGG" id="bif:N288_01730"/>
<dbReference type="PROSITE" id="PS51257">
    <property type="entry name" value="PROKAR_LIPOPROTEIN"/>
    <property type="match status" value="1"/>
</dbReference>
<dbReference type="Proteomes" id="UP000017805">
    <property type="component" value="Chromosome"/>
</dbReference>